<dbReference type="Pfam" id="PF13843">
    <property type="entry name" value="DDE_Tnp_1_7"/>
    <property type="match status" value="1"/>
</dbReference>
<evidence type="ECO:0000259" key="1">
    <source>
        <dbReference type="Pfam" id="PF13843"/>
    </source>
</evidence>
<proteinExistence type="predicted"/>
<dbReference type="EMBL" id="CAHIKZ030000112">
    <property type="protein sequence ID" value="CAE1153072.1"/>
    <property type="molecule type" value="Genomic_DNA"/>
</dbReference>
<comment type="caution">
    <text evidence="2">The sequence shown here is derived from an EMBL/GenBank/DDBJ whole genome shotgun (WGS) entry which is preliminary data.</text>
</comment>
<feature type="domain" description="PiggyBac transposable element-derived protein" evidence="1">
    <location>
        <begin position="1"/>
        <end position="147"/>
    </location>
</feature>
<dbReference type="InterPro" id="IPR029526">
    <property type="entry name" value="PGBD"/>
</dbReference>
<dbReference type="AlphaFoldDB" id="A0A812ANH6"/>
<dbReference type="OrthoDB" id="6143638at2759"/>
<evidence type="ECO:0000313" key="2">
    <source>
        <dbReference type="EMBL" id="CAE1153072.1"/>
    </source>
</evidence>
<sequence>MSEGCFTFLLNCLCFDDFNTREQRRGTDRFAPIRKVWDTFLLACGTRYIPHEFLTVDEQLLAFRGRCPFCMYIPNKPAKYGTKIIMVNDVKGKYMLSGIPYLGKQRIQVTDRQNLGHSFTKDLTQCYHNTNRNVTTDNWFTSVPFIQVPVPSCSRRT</sequence>
<dbReference type="PANTHER" id="PTHR46599:SF6">
    <property type="entry name" value="DUAL SPECIFICITY PHOSPHATASE 26"/>
    <property type="match status" value="1"/>
</dbReference>
<dbReference type="PANTHER" id="PTHR46599">
    <property type="entry name" value="PIGGYBAC TRANSPOSABLE ELEMENT-DERIVED PROTEIN 4"/>
    <property type="match status" value="1"/>
</dbReference>
<accession>A0A812ANH6</accession>
<keyword evidence="3" id="KW-1185">Reference proteome</keyword>
<dbReference type="Proteomes" id="UP000597762">
    <property type="component" value="Unassembled WGS sequence"/>
</dbReference>
<gene>
    <name evidence="2" type="ORF">SPHA_3690</name>
</gene>
<reference evidence="2" key="1">
    <citation type="submission" date="2021-01" db="EMBL/GenBank/DDBJ databases">
        <authorList>
            <person name="Li R."/>
            <person name="Bekaert M."/>
        </authorList>
    </citation>
    <scope>NUCLEOTIDE SEQUENCE</scope>
    <source>
        <strain evidence="2">Farmed</strain>
    </source>
</reference>
<evidence type="ECO:0000313" key="3">
    <source>
        <dbReference type="Proteomes" id="UP000597762"/>
    </source>
</evidence>
<organism evidence="2 3">
    <name type="scientific">Acanthosepion pharaonis</name>
    <name type="common">Pharaoh cuttlefish</name>
    <name type="synonym">Sepia pharaonis</name>
    <dbReference type="NCBI Taxonomy" id="158019"/>
    <lineage>
        <taxon>Eukaryota</taxon>
        <taxon>Metazoa</taxon>
        <taxon>Spiralia</taxon>
        <taxon>Lophotrochozoa</taxon>
        <taxon>Mollusca</taxon>
        <taxon>Cephalopoda</taxon>
        <taxon>Coleoidea</taxon>
        <taxon>Decapodiformes</taxon>
        <taxon>Sepiida</taxon>
        <taxon>Sepiina</taxon>
        <taxon>Sepiidae</taxon>
        <taxon>Acanthosepion</taxon>
    </lineage>
</organism>
<name>A0A812ANH6_ACAPH</name>
<protein>
    <recommendedName>
        <fullName evidence="1">PiggyBac transposable element-derived protein domain-containing protein</fullName>
    </recommendedName>
</protein>